<feature type="region of interest" description="Disordered" evidence="9">
    <location>
        <begin position="813"/>
        <end position="871"/>
    </location>
</feature>
<dbReference type="PROSITE" id="PS51324">
    <property type="entry name" value="ERV_ALR"/>
    <property type="match status" value="1"/>
</dbReference>
<keyword evidence="3" id="KW-0732">Signal</keyword>
<dbReference type="GO" id="GO:0000139">
    <property type="term" value="C:Golgi membrane"/>
    <property type="evidence" value="ECO:0007669"/>
    <property type="project" value="TreeGrafter"/>
</dbReference>
<keyword evidence="2 8" id="KW-0285">Flavoprotein</keyword>
<keyword evidence="8" id="KW-1133">Transmembrane helix</keyword>
<evidence type="ECO:0000259" key="10">
    <source>
        <dbReference type="PROSITE" id="PS51324"/>
    </source>
</evidence>
<evidence type="ECO:0000313" key="11">
    <source>
        <dbReference type="EMBL" id="MDE48716.1"/>
    </source>
</evidence>
<dbReference type="GO" id="GO:0005615">
    <property type="term" value="C:extracellular space"/>
    <property type="evidence" value="ECO:0007669"/>
    <property type="project" value="TreeGrafter"/>
</dbReference>
<dbReference type="Pfam" id="PF04777">
    <property type="entry name" value="Evr1_Alr"/>
    <property type="match status" value="1"/>
</dbReference>
<dbReference type="GO" id="GO:0006457">
    <property type="term" value="P:protein folding"/>
    <property type="evidence" value="ECO:0007669"/>
    <property type="project" value="TreeGrafter"/>
</dbReference>
<keyword evidence="6" id="KW-1015">Disulfide bond</keyword>
<accession>A0A6G1SDW6</accession>
<evidence type="ECO:0000256" key="9">
    <source>
        <dbReference type="SAM" id="MobiDB-lite"/>
    </source>
</evidence>
<evidence type="ECO:0000256" key="6">
    <source>
        <dbReference type="ARBA" id="ARBA00023157"/>
    </source>
</evidence>
<dbReference type="SUPFAM" id="SSF52833">
    <property type="entry name" value="Thioredoxin-like"/>
    <property type="match status" value="1"/>
</dbReference>
<keyword evidence="8" id="KW-0472">Membrane</keyword>
<dbReference type="GO" id="GO:0003756">
    <property type="term" value="F:protein disulfide isomerase activity"/>
    <property type="evidence" value="ECO:0007669"/>
    <property type="project" value="TreeGrafter"/>
</dbReference>
<sequence>MSESTIVDQVMIHQTALSSRRNSGTSSRCRLPFGAVNFKQKTSKSLIIWLLVVYGLIQVTSNLINSKHNHHHHISTERSASFPPCQDPSACPHSVPQDSKANILLSTQSASSNHNHHNYAARNSYNDHIEECGTIHELEASSSEDNAKLCSSPASSLLTETLRAPLASLKSLYNSYACHGDSLGSLLSTRAIFGSGILLADAAQVTANSMYQASHDREIIVLNSTNFNTELIQYDHPFPHIKLIEYYLPYCGICLRFKQTYIQLSKDIYSWRNVIRLSAIDLGVSNNSPIAHSWSIDVVPTLRIHPPPKPELAAKLNEQLSTWSRRMQSSELQKAMYQEYSGANLMISSLGVTNYTNDPSKRDSVADKVTLLKQDLIRYIDRYVSDHPDKVPETWPNLRPVTEKTLVDLKRHHPRPQLFLIIELNDNINSADASNTGHLSSTRPGIGLEIIMELSSSPAWKAIRYVRAMDNKNLIEDVISKKKKEFNDQTDVQNTDQNSAKTMNLLNDLLTGKSNQDSGFILIHIDESHSPFGYSETSLSTRYPSIQIISSSDLNTTDHGVRELDKKAKRSVRERRDSEDGCLNDLVTCASNYIKLVYSETEEDRWILSALNSFDENPTSQSVKKEVVKRLRERRPETQPEPSAKEPYIIPKVMLYGADQQDDYEDKLKAIRYIFFQEVPRHSFADKSPAEKVEKLNTLINLASVIKAYFPLPDLASVQFIDAVHNYLSRQQTLLLASLKDQDPISSNFDLRSLKQVIKNIEAEGKRLPEIRSWKHCKNSGYPCAIWRLFHTLTAFEYKKLSQIYQLSTGSQQPTATSIETHVPPSAQQPHESQPQAQISEASPPMTSPALEQQQQQQNSPPSPVERLVSSPSTTTSLSLTIATPISSHGQQYGGNHNSKKYAAEIAELPTPVLLVMRDYIVNFFSCSECATNFRQEAEGLSFERIRQQEPAEFSILWLWETHNRVSKRLSINPETNPPEHPKNWYPTYEQCSRCYKKPPSYLKDTSVELVAIFHESIEWNRDEVLSFLLCEFTKQPMDTNANIFGYPLPYGFNYIIIIGLCSLLLIVLLRCASCYIERQRRHKANMLLNGGNAYSVELQRA</sequence>
<evidence type="ECO:0000256" key="3">
    <source>
        <dbReference type="ARBA" id="ARBA00022729"/>
    </source>
</evidence>
<feature type="transmembrane region" description="Helical" evidence="8">
    <location>
        <begin position="1053"/>
        <end position="1077"/>
    </location>
</feature>
<organism evidence="11">
    <name type="scientific">Aceria tosichella</name>
    <name type="common">wheat curl mite</name>
    <dbReference type="NCBI Taxonomy" id="561515"/>
    <lineage>
        <taxon>Eukaryota</taxon>
        <taxon>Metazoa</taxon>
        <taxon>Ecdysozoa</taxon>
        <taxon>Arthropoda</taxon>
        <taxon>Chelicerata</taxon>
        <taxon>Arachnida</taxon>
        <taxon>Acari</taxon>
        <taxon>Acariformes</taxon>
        <taxon>Trombidiformes</taxon>
        <taxon>Prostigmata</taxon>
        <taxon>Eupodina</taxon>
        <taxon>Eriophyoidea</taxon>
        <taxon>Eriophyidae</taxon>
        <taxon>Eriophyinae</taxon>
        <taxon>Aceriini</taxon>
        <taxon>Aceria</taxon>
    </lineage>
</organism>
<comment type="cofactor">
    <cofactor evidence="1 8">
        <name>FAD</name>
        <dbReference type="ChEBI" id="CHEBI:57692"/>
    </cofactor>
</comment>
<dbReference type="InterPro" id="IPR039798">
    <property type="entry name" value="Sulfhydryl_oxidase"/>
</dbReference>
<keyword evidence="5 8" id="KW-0560">Oxidoreductase</keyword>
<dbReference type="InterPro" id="IPR036774">
    <property type="entry name" value="ERV/ALR_sulphydryl_oxid_sf"/>
</dbReference>
<dbReference type="Pfam" id="PF00085">
    <property type="entry name" value="Thioredoxin"/>
    <property type="match status" value="1"/>
</dbReference>
<evidence type="ECO:0000256" key="5">
    <source>
        <dbReference type="ARBA" id="ARBA00023002"/>
    </source>
</evidence>
<dbReference type="GO" id="GO:0016971">
    <property type="term" value="F:flavin-dependent sulfhydryl oxidase activity"/>
    <property type="evidence" value="ECO:0007669"/>
    <property type="project" value="InterPro"/>
</dbReference>
<protein>
    <recommendedName>
        <fullName evidence="8">Sulfhydryl oxidase</fullName>
        <ecNumber evidence="8">1.8.3.2</ecNumber>
    </recommendedName>
</protein>
<dbReference type="InterPro" id="IPR017905">
    <property type="entry name" value="ERV/ALR_sulphydryl_oxidase"/>
</dbReference>
<feature type="compositionally biased region" description="Polar residues" evidence="9">
    <location>
        <begin position="813"/>
        <end position="841"/>
    </location>
</feature>
<feature type="domain" description="ERV/ALR sulfhydryl oxidase" evidence="10">
    <location>
        <begin position="870"/>
        <end position="985"/>
    </location>
</feature>
<dbReference type="EMBL" id="GGYP01003945">
    <property type="protein sequence ID" value="MDE48716.1"/>
    <property type="molecule type" value="Transcribed_RNA"/>
</dbReference>
<keyword evidence="7" id="KW-0325">Glycoprotein</keyword>
<reference evidence="11" key="1">
    <citation type="submission" date="2018-10" db="EMBL/GenBank/DDBJ databases">
        <title>Transcriptome assembly of Aceria tosichella (Wheat curl mite) Type 2.</title>
        <authorList>
            <person name="Scully E.D."/>
            <person name="Geib S.M."/>
            <person name="Palmer N.A."/>
            <person name="Gupta A.K."/>
            <person name="Sarath G."/>
            <person name="Tatineni S."/>
        </authorList>
    </citation>
    <scope>NUCLEOTIDE SEQUENCE</scope>
    <source>
        <strain evidence="11">LincolnNE</strain>
    </source>
</reference>
<gene>
    <name evidence="11" type="primary">qsox2_0</name>
    <name evidence="11" type="ORF">g.13995</name>
</gene>
<dbReference type="PANTHER" id="PTHR22897:SF8">
    <property type="entry name" value="SULFHYDRYL OXIDASE"/>
    <property type="match status" value="1"/>
</dbReference>
<keyword evidence="4 8" id="KW-0274">FAD</keyword>
<dbReference type="Gene3D" id="1.20.120.310">
    <property type="entry name" value="ERV/ALR sulfhydryl oxidase domain"/>
    <property type="match status" value="1"/>
</dbReference>
<evidence type="ECO:0000256" key="8">
    <source>
        <dbReference type="RuleBase" id="RU371123"/>
    </source>
</evidence>
<evidence type="ECO:0000256" key="1">
    <source>
        <dbReference type="ARBA" id="ARBA00001974"/>
    </source>
</evidence>
<name>A0A6G1SDW6_9ACAR</name>
<evidence type="ECO:0000256" key="2">
    <source>
        <dbReference type="ARBA" id="ARBA00022630"/>
    </source>
</evidence>
<dbReference type="PANTHER" id="PTHR22897">
    <property type="entry name" value="QUIESCIN Q6-RELATED SULFHYDRYL OXIDASE"/>
    <property type="match status" value="1"/>
</dbReference>
<dbReference type="InterPro" id="IPR013766">
    <property type="entry name" value="Thioredoxin_domain"/>
</dbReference>
<keyword evidence="8" id="KW-0812">Transmembrane</keyword>
<dbReference type="Gene3D" id="1.20.120.1960">
    <property type="entry name" value="QSOX sulfhydryl oxidase domain"/>
    <property type="match status" value="1"/>
</dbReference>
<dbReference type="AlphaFoldDB" id="A0A6G1SDW6"/>
<dbReference type="SUPFAM" id="SSF69000">
    <property type="entry name" value="FAD-dependent thiol oxidase"/>
    <property type="match status" value="1"/>
</dbReference>
<dbReference type="InterPro" id="IPR042568">
    <property type="entry name" value="QSOX_FAD-bd_sf"/>
</dbReference>
<dbReference type="EC" id="1.8.3.2" evidence="8"/>
<comment type="catalytic activity">
    <reaction evidence="8">
        <text>2 R'C(R)SH + O2 = R'C(R)S-S(R)CR' + H2O2</text>
        <dbReference type="Rhea" id="RHEA:17357"/>
        <dbReference type="ChEBI" id="CHEBI:15379"/>
        <dbReference type="ChEBI" id="CHEBI:16240"/>
        <dbReference type="ChEBI" id="CHEBI:16520"/>
        <dbReference type="ChEBI" id="CHEBI:17412"/>
        <dbReference type="EC" id="1.8.3.2"/>
    </reaction>
</comment>
<evidence type="ECO:0000256" key="4">
    <source>
        <dbReference type="ARBA" id="ARBA00022827"/>
    </source>
</evidence>
<proteinExistence type="predicted"/>
<dbReference type="InterPro" id="IPR036249">
    <property type="entry name" value="Thioredoxin-like_sf"/>
</dbReference>
<dbReference type="Gene3D" id="3.40.30.10">
    <property type="entry name" value="Glutaredoxin"/>
    <property type="match status" value="1"/>
</dbReference>
<evidence type="ECO:0000256" key="7">
    <source>
        <dbReference type="ARBA" id="ARBA00023180"/>
    </source>
</evidence>